<feature type="compositionally biased region" description="Basic residues" evidence="1">
    <location>
        <begin position="104"/>
        <end position="114"/>
    </location>
</feature>
<dbReference type="EMBL" id="DS547095">
    <property type="protein sequence ID" value="EDR11699.1"/>
    <property type="molecule type" value="Genomic_DNA"/>
</dbReference>
<sequence>MASEGLSKQSYDFHQYACFRLQKDFDSSEEVPQLWDLTRTHPLSASASVRNAPPDQEQSLTLGHSINMSFKREVGLPSHQREQSTNPGQSSLTGQQSPDEPGTRKSRRTSPHPHNKFEPEEDSFLLGVQRPEPSDVFDFLEPFHRLSDMKIGSPPPSNGPDDKELKALLMAMFR</sequence>
<dbReference type="HOGENOM" id="CLU_1540313_0_0_1"/>
<evidence type="ECO:0000256" key="1">
    <source>
        <dbReference type="SAM" id="MobiDB-lite"/>
    </source>
</evidence>
<dbReference type="RefSeq" id="XP_001877596.1">
    <property type="nucleotide sequence ID" value="XM_001877561.1"/>
</dbReference>
<feature type="compositionally biased region" description="Polar residues" evidence="1">
    <location>
        <begin position="83"/>
        <end position="98"/>
    </location>
</feature>
<evidence type="ECO:0000313" key="2">
    <source>
        <dbReference type="EMBL" id="EDR11699.1"/>
    </source>
</evidence>
<feature type="region of interest" description="Disordered" evidence="1">
    <location>
        <begin position="44"/>
        <end position="130"/>
    </location>
</feature>
<dbReference type="KEGG" id="lbc:LACBIDRAFT_324435"/>
<organism evidence="3">
    <name type="scientific">Laccaria bicolor (strain S238N-H82 / ATCC MYA-4686)</name>
    <name type="common">Bicoloured deceiver</name>
    <name type="synonym">Laccaria laccata var. bicolor</name>
    <dbReference type="NCBI Taxonomy" id="486041"/>
    <lineage>
        <taxon>Eukaryota</taxon>
        <taxon>Fungi</taxon>
        <taxon>Dikarya</taxon>
        <taxon>Basidiomycota</taxon>
        <taxon>Agaricomycotina</taxon>
        <taxon>Agaricomycetes</taxon>
        <taxon>Agaricomycetidae</taxon>
        <taxon>Agaricales</taxon>
        <taxon>Agaricineae</taxon>
        <taxon>Hydnangiaceae</taxon>
        <taxon>Laccaria</taxon>
    </lineage>
</organism>
<dbReference type="GeneID" id="6073446"/>
<protein>
    <submittedName>
        <fullName evidence="2">Predicted protein</fullName>
    </submittedName>
</protein>
<reference evidence="2 3" key="1">
    <citation type="journal article" date="2008" name="Nature">
        <title>The genome of Laccaria bicolor provides insights into mycorrhizal symbiosis.</title>
        <authorList>
            <person name="Martin F."/>
            <person name="Aerts A."/>
            <person name="Ahren D."/>
            <person name="Brun A."/>
            <person name="Danchin E.G.J."/>
            <person name="Duchaussoy F."/>
            <person name="Gibon J."/>
            <person name="Kohler A."/>
            <person name="Lindquist E."/>
            <person name="Pereda V."/>
            <person name="Salamov A."/>
            <person name="Shapiro H.J."/>
            <person name="Wuyts J."/>
            <person name="Blaudez D."/>
            <person name="Buee M."/>
            <person name="Brokstein P."/>
            <person name="Canbaeck B."/>
            <person name="Cohen D."/>
            <person name="Courty P.E."/>
            <person name="Coutinho P.M."/>
            <person name="Delaruelle C."/>
            <person name="Detter J.C."/>
            <person name="Deveau A."/>
            <person name="DiFazio S."/>
            <person name="Duplessis S."/>
            <person name="Fraissinet-Tachet L."/>
            <person name="Lucic E."/>
            <person name="Frey-Klett P."/>
            <person name="Fourrey C."/>
            <person name="Feussner I."/>
            <person name="Gay G."/>
            <person name="Grimwood J."/>
            <person name="Hoegger P.J."/>
            <person name="Jain P."/>
            <person name="Kilaru S."/>
            <person name="Labbe J."/>
            <person name="Lin Y.C."/>
            <person name="Legue V."/>
            <person name="Le Tacon F."/>
            <person name="Marmeisse R."/>
            <person name="Melayah D."/>
            <person name="Montanini B."/>
            <person name="Muratet M."/>
            <person name="Nehls U."/>
            <person name="Niculita-Hirzel H."/>
            <person name="Oudot-Le Secq M.P."/>
            <person name="Peter M."/>
            <person name="Quesneville H."/>
            <person name="Rajashekar B."/>
            <person name="Reich M."/>
            <person name="Rouhier N."/>
            <person name="Schmutz J."/>
            <person name="Yin T."/>
            <person name="Chalot M."/>
            <person name="Henrissat B."/>
            <person name="Kuees U."/>
            <person name="Lucas S."/>
            <person name="Van de Peer Y."/>
            <person name="Podila G.K."/>
            <person name="Polle A."/>
            <person name="Pukkila P.J."/>
            <person name="Richardson P.M."/>
            <person name="Rouze P."/>
            <person name="Sanders I.R."/>
            <person name="Stajich J.E."/>
            <person name="Tunlid A."/>
            <person name="Tuskan G."/>
            <person name="Grigoriev I.V."/>
        </authorList>
    </citation>
    <scope>NUCLEOTIDE SEQUENCE [LARGE SCALE GENOMIC DNA]</scope>
    <source>
        <strain evidence="3">S238N-H82 / ATCC MYA-4686</strain>
    </source>
</reference>
<dbReference type="OrthoDB" id="10632642at2759"/>
<feature type="compositionally biased region" description="Polar residues" evidence="1">
    <location>
        <begin position="56"/>
        <end position="68"/>
    </location>
</feature>
<gene>
    <name evidence="2" type="ORF">LACBIDRAFT_324435</name>
</gene>
<name>B0D1T5_LACBS</name>
<proteinExistence type="predicted"/>
<keyword evidence="3" id="KW-1185">Reference proteome</keyword>
<dbReference type="AlphaFoldDB" id="B0D1T5"/>
<evidence type="ECO:0000313" key="3">
    <source>
        <dbReference type="Proteomes" id="UP000001194"/>
    </source>
</evidence>
<dbReference type="InParanoid" id="B0D1T5"/>
<dbReference type="Proteomes" id="UP000001194">
    <property type="component" value="Unassembled WGS sequence"/>
</dbReference>
<accession>B0D1T5</accession>
<feature type="compositionally biased region" description="Basic and acidic residues" evidence="1">
    <location>
        <begin position="70"/>
        <end position="82"/>
    </location>
</feature>